<comment type="caution">
    <text evidence="1">The sequence shown here is derived from an EMBL/GenBank/DDBJ whole genome shotgun (WGS) entry which is preliminary data.</text>
</comment>
<proteinExistence type="predicted"/>
<keyword evidence="2" id="KW-1185">Reference proteome</keyword>
<dbReference type="OrthoDB" id="1101576at2759"/>
<dbReference type="EMBL" id="KZ309059">
    <property type="protein sequence ID" value="KAG8236679.1"/>
    <property type="molecule type" value="Genomic_DNA"/>
</dbReference>
<dbReference type="AlphaFoldDB" id="A0A8K0KK19"/>
<accession>A0A8K0KK19</accession>
<reference evidence="1" key="1">
    <citation type="submission" date="2013-04" db="EMBL/GenBank/DDBJ databases">
        <authorList>
            <person name="Qu J."/>
            <person name="Murali S.C."/>
            <person name="Bandaranaike D."/>
            <person name="Bellair M."/>
            <person name="Blankenburg K."/>
            <person name="Chao H."/>
            <person name="Dinh H."/>
            <person name="Doddapaneni H."/>
            <person name="Downs B."/>
            <person name="Dugan-Rocha S."/>
            <person name="Elkadiri S."/>
            <person name="Gnanaolivu R.D."/>
            <person name="Hernandez B."/>
            <person name="Javaid M."/>
            <person name="Jayaseelan J.C."/>
            <person name="Lee S."/>
            <person name="Li M."/>
            <person name="Ming W."/>
            <person name="Munidasa M."/>
            <person name="Muniz J."/>
            <person name="Nguyen L."/>
            <person name="Ongeri F."/>
            <person name="Osuji N."/>
            <person name="Pu L.-L."/>
            <person name="Puazo M."/>
            <person name="Qu C."/>
            <person name="Quiroz J."/>
            <person name="Raj R."/>
            <person name="Weissenberger G."/>
            <person name="Xin Y."/>
            <person name="Zou X."/>
            <person name="Han Y."/>
            <person name="Richards S."/>
            <person name="Worley K."/>
            <person name="Muzny D."/>
            <person name="Gibbs R."/>
        </authorList>
    </citation>
    <scope>NUCLEOTIDE SEQUENCE</scope>
    <source>
        <strain evidence="1">Sampled in the wild</strain>
    </source>
</reference>
<sequence length="92" mass="10282">MKPSRLIDHIRKALKRQSAKSMLCNASKHITDDLRASYNISLIIAKSGKPHTIGEELILPAVSEVLSTVLHKPPYDTIKNYSPKKHFSSTTN</sequence>
<evidence type="ECO:0000313" key="1">
    <source>
        <dbReference type="EMBL" id="KAG8236679.1"/>
    </source>
</evidence>
<name>A0A8K0KK19_LADFU</name>
<evidence type="ECO:0000313" key="2">
    <source>
        <dbReference type="Proteomes" id="UP000792457"/>
    </source>
</evidence>
<organism evidence="1 2">
    <name type="scientific">Ladona fulva</name>
    <name type="common">Scarce chaser dragonfly</name>
    <name type="synonym">Libellula fulva</name>
    <dbReference type="NCBI Taxonomy" id="123851"/>
    <lineage>
        <taxon>Eukaryota</taxon>
        <taxon>Metazoa</taxon>
        <taxon>Ecdysozoa</taxon>
        <taxon>Arthropoda</taxon>
        <taxon>Hexapoda</taxon>
        <taxon>Insecta</taxon>
        <taxon>Pterygota</taxon>
        <taxon>Palaeoptera</taxon>
        <taxon>Odonata</taxon>
        <taxon>Epiprocta</taxon>
        <taxon>Anisoptera</taxon>
        <taxon>Libelluloidea</taxon>
        <taxon>Libellulidae</taxon>
        <taxon>Ladona</taxon>
    </lineage>
</organism>
<gene>
    <name evidence="1" type="ORF">J437_LFUL017070</name>
</gene>
<reference evidence="1" key="2">
    <citation type="submission" date="2017-10" db="EMBL/GenBank/DDBJ databases">
        <title>Ladona fulva Genome sequencing and assembly.</title>
        <authorList>
            <person name="Murali S."/>
            <person name="Richards S."/>
            <person name="Bandaranaike D."/>
            <person name="Bellair M."/>
            <person name="Blankenburg K."/>
            <person name="Chao H."/>
            <person name="Dinh H."/>
            <person name="Doddapaneni H."/>
            <person name="Dugan-Rocha S."/>
            <person name="Elkadiri S."/>
            <person name="Gnanaolivu R."/>
            <person name="Hernandez B."/>
            <person name="Skinner E."/>
            <person name="Javaid M."/>
            <person name="Lee S."/>
            <person name="Li M."/>
            <person name="Ming W."/>
            <person name="Munidasa M."/>
            <person name="Muniz J."/>
            <person name="Nguyen L."/>
            <person name="Hughes D."/>
            <person name="Osuji N."/>
            <person name="Pu L.-L."/>
            <person name="Puazo M."/>
            <person name="Qu C."/>
            <person name="Quiroz J."/>
            <person name="Raj R."/>
            <person name="Weissenberger G."/>
            <person name="Xin Y."/>
            <person name="Zou X."/>
            <person name="Han Y."/>
            <person name="Worley K."/>
            <person name="Muzny D."/>
            <person name="Gibbs R."/>
        </authorList>
    </citation>
    <scope>NUCLEOTIDE SEQUENCE</scope>
    <source>
        <strain evidence="1">Sampled in the wild</strain>
    </source>
</reference>
<protein>
    <submittedName>
        <fullName evidence="1">Uncharacterized protein</fullName>
    </submittedName>
</protein>
<dbReference type="Proteomes" id="UP000792457">
    <property type="component" value="Unassembled WGS sequence"/>
</dbReference>